<evidence type="ECO:0000313" key="6">
    <source>
        <dbReference type="Proteomes" id="UP000626697"/>
    </source>
</evidence>
<feature type="domain" description="PAS" evidence="1">
    <location>
        <begin position="270"/>
        <end position="342"/>
    </location>
</feature>
<dbReference type="SMART" id="SM00052">
    <property type="entry name" value="EAL"/>
    <property type="match status" value="1"/>
</dbReference>
<organism evidence="5 6">
    <name type="scientific">Peribacillus huizhouensis</name>
    <dbReference type="NCBI Taxonomy" id="1501239"/>
    <lineage>
        <taxon>Bacteria</taxon>
        <taxon>Bacillati</taxon>
        <taxon>Bacillota</taxon>
        <taxon>Bacilli</taxon>
        <taxon>Bacillales</taxon>
        <taxon>Bacillaceae</taxon>
        <taxon>Peribacillus</taxon>
    </lineage>
</organism>
<dbReference type="SMART" id="SM00091">
    <property type="entry name" value="PAS"/>
    <property type="match status" value="3"/>
</dbReference>
<dbReference type="InterPro" id="IPR052155">
    <property type="entry name" value="Biofilm_reg_signaling"/>
</dbReference>
<dbReference type="InterPro" id="IPR000014">
    <property type="entry name" value="PAS"/>
</dbReference>
<feature type="domain" description="PAS" evidence="1">
    <location>
        <begin position="175"/>
        <end position="214"/>
    </location>
</feature>
<dbReference type="SMART" id="SM00267">
    <property type="entry name" value="GGDEF"/>
    <property type="match status" value="1"/>
</dbReference>
<feature type="domain" description="PAC" evidence="2">
    <location>
        <begin position="217"/>
        <end position="269"/>
    </location>
</feature>
<dbReference type="PANTHER" id="PTHR44757:SF2">
    <property type="entry name" value="BIOFILM ARCHITECTURE MAINTENANCE PROTEIN MBAA"/>
    <property type="match status" value="1"/>
</dbReference>
<dbReference type="SUPFAM" id="SSF55073">
    <property type="entry name" value="Nucleotide cyclase"/>
    <property type="match status" value="1"/>
</dbReference>
<comment type="caution">
    <text evidence="5">The sequence shown here is derived from an EMBL/GenBank/DDBJ whole genome shotgun (WGS) entry which is preliminary data.</text>
</comment>
<feature type="domain" description="PAC" evidence="2">
    <location>
        <begin position="344"/>
        <end position="396"/>
    </location>
</feature>
<dbReference type="Gene3D" id="2.10.70.100">
    <property type="match status" value="1"/>
</dbReference>
<dbReference type="NCBIfam" id="TIGR00254">
    <property type="entry name" value="GGDEF"/>
    <property type="match status" value="1"/>
</dbReference>
<dbReference type="Pfam" id="PF00990">
    <property type="entry name" value="GGDEF"/>
    <property type="match status" value="1"/>
</dbReference>
<dbReference type="InterPro" id="IPR029787">
    <property type="entry name" value="Nucleotide_cyclase"/>
</dbReference>
<dbReference type="SUPFAM" id="SSF141868">
    <property type="entry name" value="EAL domain-like"/>
    <property type="match status" value="1"/>
</dbReference>
<protein>
    <submittedName>
        <fullName evidence="5">Diguanylate cyclase (GGDEF)-like protein/PAS domain S-box-containing protein</fullName>
    </submittedName>
</protein>
<dbReference type="InterPro" id="IPR000160">
    <property type="entry name" value="GGDEF_dom"/>
</dbReference>
<dbReference type="CDD" id="cd00130">
    <property type="entry name" value="PAS"/>
    <property type="match status" value="3"/>
</dbReference>
<accession>A0ABR6CNV6</accession>
<dbReference type="InterPro" id="IPR043128">
    <property type="entry name" value="Rev_trsase/Diguanyl_cyclase"/>
</dbReference>
<evidence type="ECO:0000259" key="1">
    <source>
        <dbReference type="PROSITE" id="PS50112"/>
    </source>
</evidence>
<evidence type="ECO:0000313" key="5">
    <source>
        <dbReference type="EMBL" id="MBA9026718.1"/>
    </source>
</evidence>
<dbReference type="InterPro" id="IPR001610">
    <property type="entry name" value="PAC"/>
</dbReference>
<dbReference type="EMBL" id="JACJHX010000005">
    <property type="protein sequence ID" value="MBA9026718.1"/>
    <property type="molecule type" value="Genomic_DNA"/>
</dbReference>
<name>A0ABR6CNV6_9BACI</name>
<dbReference type="SUPFAM" id="SSF55785">
    <property type="entry name" value="PYP-like sensor domain (PAS domain)"/>
    <property type="match status" value="3"/>
</dbReference>
<dbReference type="PROSITE" id="PS50112">
    <property type="entry name" value="PAS"/>
    <property type="match status" value="2"/>
</dbReference>
<keyword evidence="6" id="KW-1185">Reference proteome</keyword>
<dbReference type="InterPro" id="IPR035965">
    <property type="entry name" value="PAS-like_dom_sf"/>
</dbReference>
<dbReference type="CDD" id="cd01948">
    <property type="entry name" value="EAL"/>
    <property type="match status" value="1"/>
</dbReference>
<dbReference type="PROSITE" id="PS50887">
    <property type="entry name" value="GGDEF"/>
    <property type="match status" value="1"/>
</dbReference>
<dbReference type="PROSITE" id="PS50113">
    <property type="entry name" value="PAC"/>
    <property type="match status" value="2"/>
</dbReference>
<feature type="domain" description="GGDEF" evidence="4">
    <location>
        <begin position="428"/>
        <end position="561"/>
    </location>
</feature>
<dbReference type="NCBIfam" id="TIGR00229">
    <property type="entry name" value="sensory_box"/>
    <property type="match status" value="2"/>
</dbReference>
<dbReference type="InterPro" id="IPR035919">
    <property type="entry name" value="EAL_sf"/>
</dbReference>
<dbReference type="Gene3D" id="3.20.20.450">
    <property type="entry name" value="EAL domain"/>
    <property type="match status" value="1"/>
</dbReference>
<evidence type="ECO:0000259" key="2">
    <source>
        <dbReference type="PROSITE" id="PS50113"/>
    </source>
</evidence>
<dbReference type="RefSeq" id="WP_182502509.1">
    <property type="nucleotide sequence ID" value="NZ_JACJHX010000005.1"/>
</dbReference>
<gene>
    <name evidence="5" type="ORF">HNP81_002003</name>
</gene>
<dbReference type="Pfam" id="PF08447">
    <property type="entry name" value="PAS_3"/>
    <property type="match status" value="2"/>
</dbReference>
<sequence length="828" mass="95376">MNKSFQGETKEKRMNVMTREEDFHSLIIDHLNAVIKLDVSGNLLNCNKAFAQQFGYTEQDFNESFIETFIQDYTYEQKKYVTDAFLGKTNRFNALVVGKNGDTRYTNITLLPIVTSEGMEVYMIIKNMTVLKEQERELLLCKENFNTIEEIGNIGSFHYEIKSDRTFFSKQKRLILGISEEEEFSPSYKQILEFVHPDDHPKLEIAFQQTLFNNGSAHFECRVVRRDQAIRHVYVQMEVLFDEIGLPVRVIGFIQDITKSKTLESKLMEKEKQFSRIYNNLDVGVCSVNMQTGQIILWTQGIEQICGYLAAEVENNTEWTTIVHPEDLLPFVDLYHELAKGNAVRHQYRIIHKNGDIKWIQQYMIPTLDGSGTFIQLDSLITDITEQHLLHEKVKHISYHDHLTQLPNRRKFNKKIKRFAREYANSDKKFAVMIIDIDHFKYINDTIGYPSGDELLVQFAARLASLLPENDQLARLGGDEFGVLVINLDSIETLEMISNQIIDGLIEPFLIDGYELYVTVSIGISVFPDNGIDSSDLLSNADIALNTAEKQGESKYNIISRSSSLESYKSYSLGRDLRKAIENNEMTLHFQPRVESCTGEMMSAEALIRWNHPEWGLISPMEFLPIAEGNGLIVHIDNWVLKEVCKQIRKWKDAQLATVPISINISAVHFMKRDWLQMIERTIQEAGIQPSDIEFEMTESSCLHNKEVVKNTMNSLKEMGITISLDDFGTGYSSLFYLTQFPFDVIKIDKSFIQNMIHSDQDMFIAKSIIYLAKGLQIKVVAEGVETLQQLNLLKKEECHQIQGYLFSRPVPNEEFKALLQKRILQPN</sequence>
<dbReference type="Pfam" id="PF00563">
    <property type="entry name" value="EAL"/>
    <property type="match status" value="1"/>
</dbReference>
<dbReference type="InterPro" id="IPR000700">
    <property type="entry name" value="PAS-assoc_C"/>
</dbReference>
<reference evidence="5 6" key="1">
    <citation type="submission" date="2020-08" db="EMBL/GenBank/DDBJ databases">
        <title>Genomic Encyclopedia of Type Strains, Phase IV (KMG-IV): sequencing the most valuable type-strain genomes for metagenomic binning, comparative biology and taxonomic classification.</title>
        <authorList>
            <person name="Goeker M."/>
        </authorList>
    </citation>
    <scope>NUCLEOTIDE SEQUENCE [LARGE SCALE GENOMIC DNA]</scope>
    <source>
        <strain evidence="5 6">DSM 105481</strain>
    </source>
</reference>
<dbReference type="PROSITE" id="PS50883">
    <property type="entry name" value="EAL"/>
    <property type="match status" value="1"/>
</dbReference>
<dbReference type="SMART" id="SM00086">
    <property type="entry name" value="PAC"/>
    <property type="match status" value="2"/>
</dbReference>
<dbReference type="Pfam" id="PF13426">
    <property type="entry name" value="PAS_9"/>
    <property type="match status" value="1"/>
</dbReference>
<dbReference type="CDD" id="cd01949">
    <property type="entry name" value="GGDEF"/>
    <property type="match status" value="1"/>
</dbReference>
<dbReference type="InterPro" id="IPR013655">
    <property type="entry name" value="PAS_fold_3"/>
</dbReference>
<dbReference type="Gene3D" id="3.30.70.270">
    <property type="match status" value="1"/>
</dbReference>
<evidence type="ECO:0000259" key="4">
    <source>
        <dbReference type="PROSITE" id="PS50887"/>
    </source>
</evidence>
<feature type="domain" description="EAL" evidence="3">
    <location>
        <begin position="570"/>
        <end position="824"/>
    </location>
</feature>
<dbReference type="PANTHER" id="PTHR44757">
    <property type="entry name" value="DIGUANYLATE CYCLASE DGCP"/>
    <property type="match status" value="1"/>
</dbReference>
<evidence type="ECO:0000259" key="3">
    <source>
        <dbReference type="PROSITE" id="PS50883"/>
    </source>
</evidence>
<proteinExistence type="predicted"/>
<dbReference type="Proteomes" id="UP000626697">
    <property type="component" value="Unassembled WGS sequence"/>
</dbReference>
<dbReference type="InterPro" id="IPR001633">
    <property type="entry name" value="EAL_dom"/>
</dbReference>
<dbReference type="Gene3D" id="3.30.450.20">
    <property type="entry name" value="PAS domain"/>
    <property type="match status" value="3"/>
</dbReference>